<protein>
    <submittedName>
        <fullName evidence="2">Uncharacterized protein</fullName>
    </submittedName>
</protein>
<feature type="region of interest" description="Disordered" evidence="1">
    <location>
        <begin position="76"/>
        <end position="103"/>
    </location>
</feature>
<dbReference type="AlphaFoldDB" id="A0A0D8XJG6"/>
<proteinExistence type="predicted"/>
<evidence type="ECO:0000256" key="1">
    <source>
        <dbReference type="SAM" id="MobiDB-lite"/>
    </source>
</evidence>
<feature type="compositionally biased region" description="Basic and acidic residues" evidence="1">
    <location>
        <begin position="76"/>
        <end position="93"/>
    </location>
</feature>
<name>A0A0D8XJG6_DICVI</name>
<reference evidence="3" key="2">
    <citation type="journal article" date="2016" name="Sci. Rep.">
        <title>Dictyocaulus viviparus genome, variome and transcriptome elucidate lungworm biology and support future intervention.</title>
        <authorList>
            <person name="McNulty S.N."/>
            <person name="Strube C."/>
            <person name="Rosa B.A."/>
            <person name="Martin J.C."/>
            <person name="Tyagi R."/>
            <person name="Choi Y.J."/>
            <person name="Wang Q."/>
            <person name="Hallsworth Pepin K."/>
            <person name="Zhang X."/>
            <person name="Ozersky P."/>
            <person name="Wilson R.K."/>
            <person name="Sternberg P.W."/>
            <person name="Gasser R.B."/>
            <person name="Mitreva M."/>
        </authorList>
    </citation>
    <scope>NUCLEOTIDE SEQUENCE [LARGE SCALE GENOMIC DNA]</scope>
    <source>
        <strain evidence="3">HannoverDv2000</strain>
    </source>
</reference>
<sequence length="103" mass="11833">MVPKFCQTTVGVPAEVMSFMIGPQSQRKCIRRRFMAKNNTRRNSEEKNTSPHPMEEAFRINVDITSNTLMIDKVDGKSKKKNAHDVHCHHNTDDDGNYSNQIK</sequence>
<evidence type="ECO:0000313" key="2">
    <source>
        <dbReference type="EMBL" id="KJH42476.1"/>
    </source>
</evidence>
<gene>
    <name evidence="2" type="ORF">DICVIV_11534</name>
</gene>
<organism evidence="2 3">
    <name type="scientific">Dictyocaulus viviparus</name>
    <name type="common">Bovine lungworm</name>
    <dbReference type="NCBI Taxonomy" id="29172"/>
    <lineage>
        <taxon>Eukaryota</taxon>
        <taxon>Metazoa</taxon>
        <taxon>Ecdysozoa</taxon>
        <taxon>Nematoda</taxon>
        <taxon>Chromadorea</taxon>
        <taxon>Rhabditida</taxon>
        <taxon>Rhabditina</taxon>
        <taxon>Rhabditomorpha</taxon>
        <taxon>Strongyloidea</taxon>
        <taxon>Metastrongylidae</taxon>
        <taxon>Dictyocaulus</taxon>
    </lineage>
</organism>
<reference evidence="2 3" key="1">
    <citation type="submission" date="2013-11" db="EMBL/GenBank/DDBJ databases">
        <title>Draft genome of the bovine lungworm Dictyocaulus viviparus.</title>
        <authorList>
            <person name="Mitreva M."/>
        </authorList>
    </citation>
    <scope>NUCLEOTIDE SEQUENCE [LARGE SCALE GENOMIC DNA]</scope>
    <source>
        <strain evidence="2 3">HannoverDv2000</strain>
    </source>
</reference>
<evidence type="ECO:0000313" key="3">
    <source>
        <dbReference type="Proteomes" id="UP000053766"/>
    </source>
</evidence>
<dbReference type="EMBL" id="KN716661">
    <property type="protein sequence ID" value="KJH42476.1"/>
    <property type="molecule type" value="Genomic_DNA"/>
</dbReference>
<accession>A0A0D8XJG6</accession>
<feature type="compositionally biased region" description="Basic and acidic residues" evidence="1">
    <location>
        <begin position="42"/>
        <end position="57"/>
    </location>
</feature>
<dbReference type="Proteomes" id="UP000053766">
    <property type="component" value="Unassembled WGS sequence"/>
</dbReference>
<feature type="region of interest" description="Disordered" evidence="1">
    <location>
        <begin position="34"/>
        <end position="57"/>
    </location>
</feature>
<keyword evidence="3" id="KW-1185">Reference proteome</keyword>